<gene>
    <name evidence="9" type="ORF">ROI90_07120</name>
</gene>
<evidence type="ECO:0000256" key="4">
    <source>
        <dbReference type="ARBA" id="ARBA00022737"/>
    </source>
</evidence>
<dbReference type="InterPro" id="IPR011990">
    <property type="entry name" value="TPR-like_helical_dom_sf"/>
</dbReference>
<evidence type="ECO:0000256" key="2">
    <source>
        <dbReference type="ARBA" id="ARBA00011375"/>
    </source>
</evidence>
<evidence type="ECO:0000313" key="9">
    <source>
        <dbReference type="EMBL" id="MDU0370157.1"/>
    </source>
</evidence>
<reference evidence="9 10" key="1">
    <citation type="submission" date="2023-10" db="EMBL/GenBank/DDBJ databases">
        <title>Hymenobacter endophyticus sp. nov., an isolate from the leaf tissues of wheat.</title>
        <authorList>
            <person name="Dai Y."/>
        </authorList>
    </citation>
    <scope>NUCLEOTIDE SEQUENCE [LARGE SCALE GENOMIC DNA]</scope>
    <source>
        <strain evidence="9 10">ZK17L-C2</strain>
    </source>
</reference>
<sequence>MPVGISRLLCTAARWGVLSWWLLLALPGWAQSSARSIKSAPATADSPDPAIRKLLNEARTLQAEYHESEALAKFEQVLSKAPATYEALWQAAVLSIRIGSRYTDETRKTAYFAAARLYANRALVVQPEGAEGHYAEALTLATQATLLSARGRLLAYREMRDHVFRATELRPEWAEAWQLLGRWHYRVDHYNILEQIYSRVFLGGRPYGASTFMALDALRKAHELEPKRIQFAYDLARVYLNRSQQTRATAVLQEAVALTPVTADELEISRRCRRMLEQLNRQLRRQVHRHLRKL</sequence>
<keyword evidence="10" id="KW-1185">Reference proteome</keyword>
<comment type="caution">
    <text evidence="9">The sequence shown here is derived from an EMBL/GenBank/DDBJ whole genome shotgun (WGS) entry which is preliminary data.</text>
</comment>
<evidence type="ECO:0000256" key="5">
    <source>
        <dbReference type="ARBA" id="ARBA00022803"/>
    </source>
</evidence>
<comment type="subunit">
    <text evidence="2">Interacts with microtubules.</text>
</comment>
<dbReference type="PANTHER" id="PTHR16056:SF16">
    <property type="entry name" value="REGULATOR OF MICROTUBULE DYNAMICS PROTEIN 1"/>
    <property type="match status" value="1"/>
</dbReference>
<keyword evidence="3" id="KW-0963">Cytoplasm</keyword>
<keyword evidence="5" id="KW-0802">TPR repeat</keyword>
<dbReference type="SUPFAM" id="SSF48452">
    <property type="entry name" value="TPR-like"/>
    <property type="match status" value="1"/>
</dbReference>
<organism evidence="9 10">
    <name type="scientific">Hymenobacter endophyticus</name>
    <dbReference type="NCBI Taxonomy" id="3076335"/>
    <lineage>
        <taxon>Bacteria</taxon>
        <taxon>Pseudomonadati</taxon>
        <taxon>Bacteroidota</taxon>
        <taxon>Cytophagia</taxon>
        <taxon>Cytophagales</taxon>
        <taxon>Hymenobacteraceae</taxon>
        <taxon>Hymenobacter</taxon>
    </lineage>
</organism>
<accession>A0ABU3TFK4</accession>
<evidence type="ECO:0000313" key="10">
    <source>
        <dbReference type="Proteomes" id="UP001250698"/>
    </source>
</evidence>
<dbReference type="Gene3D" id="1.25.40.10">
    <property type="entry name" value="Tetratricopeptide repeat domain"/>
    <property type="match status" value="1"/>
</dbReference>
<evidence type="ECO:0000256" key="1">
    <source>
        <dbReference type="ARBA" id="ARBA00004245"/>
    </source>
</evidence>
<dbReference type="PANTHER" id="PTHR16056">
    <property type="entry name" value="REGULATOR OF MICROTUBULE DYNAMICS PROTEIN"/>
    <property type="match status" value="1"/>
</dbReference>
<proteinExistence type="predicted"/>
<name>A0ABU3TFK4_9BACT</name>
<evidence type="ECO:0000256" key="7">
    <source>
        <dbReference type="ARBA" id="ARBA00039966"/>
    </source>
</evidence>
<dbReference type="RefSeq" id="WP_315997641.1">
    <property type="nucleotide sequence ID" value="NZ_JAWDJT010000003.1"/>
</dbReference>
<keyword evidence="4" id="KW-0677">Repeat</keyword>
<evidence type="ECO:0000256" key="6">
    <source>
        <dbReference type="ARBA" id="ARBA00023212"/>
    </source>
</evidence>
<protein>
    <recommendedName>
        <fullName evidence="7">Regulator of microtubule dynamics protein 1</fullName>
    </recommendedName>
    <alternativeName>
        <fullName evidence="8">Protein FAM82B</fullName>
    </alternativeName>
</protein>
<dbReference type="InterPro" id="IPR049039">
    <property type="entry name" value="RMD1-3_a_helical_rpt"/>
</dbReference>
<evidence type="ECO:0000256" key="8">
    <source>
        <dbReference type="ARBA" id="ARBA00041958"/>
    </source>
</evidence>
<keyword evidence="6" id="KW-0206">Cytoskeleton</keyword>
<dbReference type="Pfam" id="PF21033">
    <property type="entry name" value="RMD1-3"/>
    <property type="match status" value="1"/>
</dbReference>
<dbReference type="Proteomes" id="UP001250698">
    <property type="component" value="Unassembled WGS sequence"/>
</dbReference>
<dbReference type="EMBL" id="JAWDJT010000003">
    <property type="protein sequence ID" value="MDU0370157.1"/>
    <property type="molecule type" value="Genomic_DNA"/>
</dbReference>
<comment type="subcellular location">
    <subcellularLocation>
        <location evidence="1">Cytoplasm</location>
        <location evidence="1">Cytoskeleton</location>
    </subcellularLocation>
</comment>
<evidence type="ECO:0000256" key="3">
    <source>
        <dbReference type="ARBA" id="ARBA00022490"/>
    </source>
</evidence>